<feature type="compositionally biased region" description="Basic and acidic residues" evidence="1">
    <location>
        <begin position="189"/>
        <end position="207"/>
    </location>
</feature>
<feature type="region of interest" description="Disordered" evidence="1">
    <location>
        <begin position="1"/>
        <end position="26"/>
    </location>
</feature>
<gene>
    <name evidence="2" type="ORF">EV382_1719</name>
</gene>
<dbReference type="Proteomes" id="UP000293781">
    <property type="component" value="Unassembled WGS sequence"/>
</dbReference>
<evidence type="ECO:0000313" key="3">
    <source>
        <dbReference type="Proteomes" id="UP000293781"/>
    </source>
</evidence>
<dbReference type="AlphaFoldDB" id="A0A4Q7UGF4"/>
<protein>
    <submittedName>
        <fullName evidence="2">Uncharacterized protein</fullName>
    </submittedName>
</protein>
<comment type="caution">
    <text evidence="2">The sequence shown here is derived from an EMBL/GenBank/DDBJ whole genome shotgun (WGS) entry which is preliminary data.</text>
</comment>
<keyword evidence="3" id="KW-1185">Reference proteome</keyword>
<accession>A0A4Q7UGF4</accession>
<name>A0A4Q7UGF4_9ACTN</name>
<evidence type="ECO:0000256" key="1">
    <source>
        <dbReference type="SAM" id="MobiDB-lite"/>
    </source>
</evidence>
<sequence>MAPGPCVTTRRRGSFPGATHLPSTSSRRCGRSWDCNDRRAGVIPRGPSRPAPTWGRCLRPVVGTCNDRGPGSFRGWPNRPTPAWGGACGRSWGLQRPGGGWHSNLRDHPAGRAADRGCRAVVLRSSGDVTTPGPPRFRPTGAPRHTPQPPLTGQTTHTPSGRRRQNGPHPGDPLGFMKTGGSGTPGHPDFLKPESITKRPGRADRAKQAHAANQAHIARRTEVCGHAWDSHLESS</sequence>
<reference evidence="2 3" key="1">
    <citation type="submission" date="2019-02" db="EMBL/GenBank/DDBJ databases">
        <title>Sequencing the genomes of 1000 actinobacteria strains.</title>
        <authorList>
            <person name="Klenk H.-P."/>
        </authorList>
    </citation>
    <scope>NUCLEOTIDE SEQUENCE [LARGE SCALE GENOMIC DNA]</scope>
    <source>
        <strain evidence="2 3">DSM 45888</strain>
    </source>
</reference>
<feature type="region of interest" description="Disordered" evidence="1">
    <location>
        <begin position="124"/>
        <end position="217"/>
    </location>
</feature>
<dbReference type="EMBL" id="SHKK01000001">
    <property type="protein sequence ID" value="RZT78533.1"/>
    <property type="molecule type" value="Genomic_DNA"/>
</dbReference>
<organism evidence="2 3">
    <name type="scientific">Micromonospora violae</name>
    <dbReference type="NCBI Taxonomy" id="1278207"/>
    <lineage>
        <taxon>Bacteria</taxon>
        <taxon>Bacillati</taxon>
        <taxon>Actinomycetota</taxon>
        <taxon>Actinomycetes</taxon>
        <taxon>Micromonosporales</taxon>
        <taxon>Micromonosporaceae</taxon>
        <taxon>Micromonospora</taxon>
    </lineage>
</organism>
<proteinExistence type="predicted"/>
<evidence type="ECO:0000313" key="2">
    <source>
        <dbReference type="EMBL" id="RZT78533.1"/>
    </source>
</evidence>